<evidence type="ECO:0000313" key="1">
    <source>
        <dbReference type="EMBL" id="KAJ8649042.1"/>
    </source>
</evidence>
<organism evidence="1 2">
    <name type="scientific">Persea americana</name>
    <name type="common">Avocado</name>
    <dbReference type="NCBI Taxonomy" id="3435"/>
    <lineage>
        <taxon>Eukaryota</taxon>
        <taxon>Viridiplantae</taxon>
        <taxon>Streptophyta</taxon>
        <taxon>Embryophyta</taxon>
        <taxon>Tracheophyta</taxon>
        <taxon>Spermatophyta</taxon>
        <taxon>Magnoliopsida</taxon>
        <taxon>Magnoliidae</taxon>
        <taxon>Laurales</taxon>
        <taxon>Lauraceae</taxon>
        <taxon>Persea</taxon>
    </lineage>
</organism>
<accession>A0ACC2MTG4</accession>
<sequence>MKLKETHHHLQHSLHLISSLNAEITHVEAFKGKWSVIKTKLQNLTTHLSDLSDFPYSSSNPLCSDLLQSLCHTLSNALSLASICRNPTPPIGKLHAQSDLDAISSSLDQFLHDADLLIKNGVLQDNPTAPTTPSSSISRREAIWVEARNLITRLQIGSWDSKNSAMDLLLGFLEDDDKNVLIAVAQGMVPVVVRLLDCSCLEIKEKAVSAIARISTIDSCKHVLVADGILLLNHLLRVLEAGSGSAKEKACIALQALSFSKENARTIGSRAGISSLLEICHEGTPASQADAFGVLRNLAGIEGIWQNLVEENAISVLVGLSASRTALAQENAIGCLCNLISDDGDESLKMLVLREGGVECLKNLWDGASDRCLELALGLLRNLGRCRRIADLLISEGFMPRVAGALNYGAVGVRMAAARAVSDMGYSVKAKREMGECGGISNLVRMLDAKKVDERDVAAKSLASLLEFAGNRRIFQKEERGIENVVLLLDPMISSREKKYPVSILLSVSQSKKCRKRMVATGACGYLQKLVEMEIEGSKKLLENLSRGSPQASKEEFTEAVVESQSLG</sequence>
<keyword evidence="2" id="KW-1185">Reference proteome</keyword>
<reference evidence="1 2" key="1">
    <citation type="journal article" date="2022" name="Hortic Res">
        <title>A haplotype resolved chromosomal level avocado genome allows analysis of novel avocado genes.</title>
        <authorList>
            <person name="Nath O."/>
            <person name="Fletcher S.J."/>
            <person name="Hayward A."/>
            <person name="Shaw L.M."/>
            <person name="Masouleh A.K."/>
            <person name="Furtado A."/>
            <person name="Henry R.J."/>
            <person name="Mitter N."/>
        </authorList>
    </citation>
    <scope>NUCLEOTIDE SEQUENCE [LARGE SCALE GENOMIC DNA]</scope>
    <source>
        <strain evidence="2">cv. Hass</strain>
    </source>
</reference>
<evidence type="ECO:0000313" key="2">
    <source>
        <dbReference type="Proteomes" id="UP001234297"/>
    </source>
</evidence>
<dbReference type="Proteomes" id="UP001234297">
    <property type="component" value="Chromosome 1"/>
</dbReference>
<protein>
    <submittedName>
        <fullName evidence="1">Uncharacterized protein</fullName>
    </submittedName>
</protein>
<proteinExistence type="predicted"/>
<gene>
    <name evidence="1" type="ORF">MRB53_002065</name>
</gene>
<dbReference type="EMBL" id="CM056809">
    <property type="protein sequence ID" value="KAJ8649042.1"/>
    <property type="molecule type" value="Genomic_DNA"/>
</dbReference>
<comment type="caution">
    <text evidence="1">The sequence shown here is derived from an EMBL/GenBank/DDBJ whole genome shotgun (WGS) entry which is preliminary data.</text>
</comment>
<name>A0ACC2MTG4_PERAE</name>